<dbReference type="NCBIfam" id="NF041644">
    <property type="entry name" value="CBO0543_fam"/>
    <property type="match status" value="1"/>
</dbReference>
<evidence type="ECO:0000313" key="2">
    <source>
        <dbReference type="EMBL" id="PKR86172.1"/>
    </source>
</evidence>
<evidence type="ECO:0000256" key="1">
    <source>
        <dbReference type="SAM" id="Phobius"/>
    </source>
</evidence>
<keyword evidence="3" id="KW-1185">Reference proteome</keyword>
<evidence type="ECO:0000313" key="3">
    <source>
        <dbReference type="Proteomes" id="UP000233440"/>
    </source>
</evidence>
<keyword evidence="1" id="KW-0812">Transmembrane</keyword>
<reference evidence="2 3" key="1">
    <citation type="submission" date="2017-11" db="EMBL/GenBank/DDBJ databases">
        <title>Bacillus camelliae sp. nov., isolated from pu'er tea.</title>
        <authorList>
            <person name="Niu L."/>
        </authorList>
    </citation>
    <scope>NUCLEOTIDE SEQUENCE [LARGE SCALE GENOMIC DNA]</scope>
    <source>
        <strain evidence="2 3">7578-1</strain>
    </source>
</reference>
<feature type="transmembrane region" description="Helical" evidence="1">
    <location>
        <begin position="25"/>
        <end position="45"/>
    </location>
</feature>
<proteinExistence type="predicted"/>
<name>A0A2N3LNB5_9BACI</name>
<sequence>MLLTYMITMMFWVIIIFSKKRISNLEMYTTTLFALYFEAMVNVYLDLKYDLFGYFHKGVDWATLPIITLLYPAVNILFLNFYPYKRSTFIKALYILLSSIISIFFEWVFLQTSFFYYNSWKLWYSLLLYPIIFITLLANLKLIRFFQSKDQ</sequence>
<gene>
    <name evidence="2" type="ORF">CWO92_03450</name>
</gene>
<dbReference type="AlphaFoldDB" id="A0A2N3LNB5"/>
<accession>A0A2N3LNB5</accession>
<keyword evidence="1" id="KW-0472">Membrane</keyword>
<dbReference type="Proteomes" id="UP000233440">
    <property type="component" value="Unassembled WGS sequence"/>
</dbReference>
<comment type="caution">
    <text evidence="2">The sequence shown here is derived from an EMBL/GenBank/DDBJ whole genome shotgun (WGS) entry which is preliminary data.</text>
</comment>
<organism evidence="2 3">
    <name type="scientific">Heyndrickxia camelliae</name>
    <dbReference type="NCBI Taxonomy" id="1707093"/>
    <lineage>
        <taxon>Bacteria</taxon>
        <taxon>Bacillati</taxon>
        <taxon>Bacillota</taxon>
        <taxon>Bacilli</taxon>
        <taxon>Bacillales</taxon>
        <taxon>Bacillaceae</taxon>
        <taxon>Heyndrickxia</taxon>
    </lineage>
</organism>
<dbReference type="InterPro" id="IPR048147">
    <property type="entry name" value="CBO0543-like"/>
</dbReference>
<protein>
    <submittedName>
        <fullName evidence="2">Uncharacterized protein</fullName>
    </submittedName>
</protein>
<keyword evidence="1" id="KW-1133">Transmembrane helix</keyword>
<feature type="transmembrane region" description="Helical" evidence="1">
    <location>
        <begin position="122"/>
        <end position="143"/>
    </location>
</feature>
<dbReference type="EMBL" id="PIQO01000002">
    <property type="protein sequence ID" value="PKR86172.1"/>
    <property type="molecule type" value="Genomic_DNA"/>
</dbReference>
<feature type="transmembrane region" description="Helical" evidence="1">
    <location>
        <begin position="94"/>
        <end position="116"/>
    </location>
</feature>
<feature type="transmembrane region" description="Helical" evidence="1">
    <location>
        <begin position="61"/>
        <end position="82"/>
    </location>
</feature>